<reference evidence="1" key="2">
    <citation type="journal article" date="2015" name="Fish Shellfish Immunol.">
        <title>Early steps in the European eel (Anguilla anguilla)-Vibrio vulnificus interaction in the gills: Role of the RtxA13 toxin.</title>
        <authorList>
            <person name="Callol A."/>
            <person name="Pajuelo D."/>
            <person name="Ebbesson L."/>
            <person name="Teles M."/>
            <person name="MacKenzie S."/>
            <person name="Amaro C."/>
        </authorList>
    </citation>
    <scope>NUCLEOTIDE SEQUENCE</scope>
</reference>
<dbReference type="AlphaFoldDB" id="A0A0E9R149"/>
<protein>
    <submittedName>
        <fullName evidence="1">Uncharacterized protein</fullName>
    </submittedName>
</protein>
<reference evidence="1" key="1">
    <citation type="submission" date="2014-11" db="EMBL/GenBank/DDBJ databases">
        <authorList>
            <person name="Amaro Gonzalez C."/>
        </authorList>
    </citation>
    <scope>NUCLEOTIDE SEQUENCE</scope>
</reference>
<dbReference type="EMBL" id="GBXM01085758">
    <property type="protein sequence ID" value="JAH22819.1"/>
    <property type="molecule type" value="Transcribed_RNA"/>
</dbReference>
<evidence type="ECO:0000313" key="1">
    <source>
        <dbReference type="EMBL" id="JAH22819.1"/>
    </source>
</evidence>
<name>A0A0E9R149_ANGAN</name>
<organism evidence="1">
    <name type="scientific">Anguilla anguilla</name>
    <name type="common">European freshwater eel</name>
    <name type="synonym">Muraena anguilla</name>
    <dbReference type="NCBI Taxonomy" id="7936"/>
    <lineage>
        <taxon>Eukaryota</taxon>
        <taxon>Metazoa</taxon>
        <taxon>Chordata</taxon>
        <taxon>Craniata</taxon>
        <taxon>Vertebrata</taxon>
        <taxon>Euteleostomi</taxon>
        <taxon>Actinopterygii</taxon>
        <taxon>Neopterygii</taxon>
        <taxon>Teleostei</taxon>
        <taxon>Anguilliformes</taxon>
        <taxon>Anguillidae</taxon>
        <taxon>Anguilla</taxon>
    </lineage>
</organism>
<accession>A0A0E9R149</accession>
<sequence>MIFNMLGAPSTDSLSTLQSGITCYSFIHI</sequence>
<proteinExistence type="predicted"/>